<evidence type="ECO:0000259" key="1">
    <source>
        <dbReference type="Pfam" id="PF12708"/>
    </source>
</evidence>
<dbReference type="InterPro" id="IPR011050">
    <property type="entry name" value="Pectin_lyase_fold/virulence"/>
</dbReference>
<dbReference type="Pfam" id="PF12708">
    <property type="entry name" value="Pect-lyase_RHGA_epim"/>
    <property type="match status" value="1"/>
</dbReference>
<name>A0AAD5DCL1_9CHLO</name>
<dbReference type="InterPro" id="IPR012334">
    <property type="entry name" value="Pectin_lyas_fold"/>
</dbReference>
<proteinExistence type="predicted"/>
<dbReference type="Proteomes" id="UP001205105">
    <property type="component" value="Unassembled WGS sequence"/>
</dbReference>
<gene>
    <name evidence="2" type="ORF">COHA_010571</name>
</gene>
<comment type="caution">
    <text evidence="2">The sequence shown here is derived from an EMBL/GenBank/DDBJ whole genome shotgun (WGS) entry which is preliminary data.</text>
</comment>
<dbReference type="InterPro" id="IPR024535">
    <property type="entry name" value="RHGA/B-epi-like_pectate_lyase"/>
</dbReference>
<feature type="domain" description="Rhamnogalacturonase A/B/Epimerase-like pectate lyase" evidence="1">
    <location>
        <begin position="6"/>
        <end position="74"/>
    </location>
</feature>
<reference evidence="2" key="1">
    <citation type="submission" date="2020-11" db="EMBL/GenBank/DDBJ databases">
        <title>Chlorella ohadii genome sequencing and assembly.</title>
        <authorList>
            <person name="Murik O."/>
            <person name="Treves H."/>
            <person name="Kedem I."/>
            <person name="Shotland Y."/>
            <person name="Kaplan A."/>
        </authorList>
    </citation>
    <scope>NUCLEOTIDE SEQUENCE</scope>
    <source>
        <strain evidence="2">1</strain>
    </source>
</reference>
<evidence type="ECO:0000313" key="2">
    <source>
        <dbReference type="EMBL" id="KAI7835525.1"/>
    </source>
</evidence>
<dbReference type="SUPFAM" id="SSF51126">
    <property type="entry name" value="Pectin lyase-like"/>
    <property type="match status" value="1"/>
</dbReference>
<protein>
    <recommendedName>
        <fullName evidence="1">Rhamnogalacturonase A/B/Epimerase-like pectate lyase domain-containing protein</fullName>
    </recommendedName>
</protein>
<sequence>MYDVRKEFGAKGDGKADDTKALQAAIAAANKKPGVVFLPAGTYRLSAPLMITRSGVVLRGAGEDKTRILIGTSLADVYEGGLSQNGTGTVRTHWAEAGGFITVQGEREWSGRNDTRLAAVAAAVAAGDTRIPVDSTEGLTKGRWVRLYATRGAQERQASAKVAAVGAGWVELDRPVPFACGGNGSSNSWVCSVHRYAPTVTDGGVERLTIEFTGSGQYGAHAADRGFNAIHISSAASVWVQQVTVLNSDNALLLDRVDHASVLDVTVGTTKPRWSANDTVWQREGHQAIALSACHAVLVARFNIATRFNHDLSATVGSLLNVFSSGSARDLNIHHSGGPAANLYTEINAGLGNRLFDSPGSAAAGQRTTFYNLRAPGGATGQSTAARPIAARPTAAAGQALAGRRGLAAAEETHPLALPPCAYGRQLNFFGSWAGTADKCAGWLVVPLNSSMPPDLWAQQWFERGNAPDPISGAHRPVAEAARTACQTFMGDSKDALECFKLVYDHCIPGYTNRNAIPKDLLYHERTVIGSLYRQASGGGDFGSPPHMPAQYSRLCVADPKRAGSGNCKKVKKGDYRIHVPGFNKRPGSRCDHVTGQISFVKAHIDSRHRVEVYGRVGH</sequence>
<organism evidence="2 3">
    <name type="scientific">Chlorella ohadii</name>
    <dbReference type="NCBI Taxonomy" id="2649997"/>
    <lineage>
        <taxon>Eukaryota</taxon>
        <taxon>Viridiplantae</taxon>
        <taxon>Chlorophyta</taxon>
        <taxon>core chlorophytes</taxon>
        <taxon>Trebouxiophyceae</taxon>
        <taxon>Chlorellales</taxon>
        <taxon>Chlorellaceae</taxon>
        <taxon>Chlorella clade</taxon>
        <taxon>Chlorella</taxon>
    </lineage>
</organism>
<dbReference type="EMBL" id="JADXDR010000253">
    <property type="protein sequence ID" value="KAI7835525.1"/>
    <property type="molecule type" value="Genomic_DNA"/>
</dbReference>
<evidence type="ECO:0000313" key="3">
    <source>
        <dbReference type="Proteomes" id="UP001205105"/>
    </source>
</evidence>
<accession>A0AAD5DCL1</accession>
<dbReference type="Gene3D" id="2.160.20.10">
    <property type="entry name" value="Single-stranded right-handed beta-helix, Pectin lyase-like"/>
    <property type="match status" value="1"/>
</dbReference>
<dbReference type="AlphaFoldDB" id="A0AAD5DCL1"/>
<keyword evidence="3" id="KW-1185">Reference proteome</keyword>